<keyword evidence="1" id="KW-0812">Transmembrane</keyword>
<evidence type="ECO:0000313" key="3">
    <source>
        <dbReference type="Proteomes" id="UP000007488"/>
    </source>
</evidence>
<dbReference type="HOGENOM" id="CLU_142121_0_0_9"/>
<proteinExistence type="predicted"/>
<name>F0SZG6_SYNGF</name>
<dbReference type="STRING" id="645991.Sgly_1755"/>
<reference evidence="3" key="2">
    <citation type="submission" date="2011-02" db="EMBL/GenBank/DDBJ databases">
        <title>The complete genome of Syntrophobotulus glycolicus DSM 8271.</title>
        <authorList>
            <person name="Lucas S."/>
            <person name="Copeland A."/>
            <person name="Lapidus A."/>
            <person name="Bruce D."/>
            <person name="Goodwin L."/>
            <person name="Pitluck S."/>
            <person name="Kyrpides N."/>
            <person name="Mavromatis K."/>
            <person name="Pagani I."/>
            <person name="Ivanova N."/>
            <person name="Mikhailova N."/>
            <person name="Chertkov O."/>
            <person name="Held B."/>
            <person name="Detter J.C."/>
            <person name="Tapia R."/>
            <person name="Han C."/>
            <person name="Land M."/>
            <person name="Hauser L."/>
            <person name="Markowitz V."/>
            <person name="Cheng J.-F."/>
            <person name="Hugenholtz P."/>
            <person name="Woyke T."/>
            <person name="Wu D."/>
            <person name="Spring S."/>
            <person name="Schroeder M."/>
            <person name="Brambilla E."/>
            <person name="Klenk H.-P."/>
            <person name="Eisen J.A."/>
        </authorList>
    </citation>
    <scope>NUCLEOTIDE SEQUENCE [LARGE SCALE GENOMIC DNA]</scope>
    <source>
        <strain evidence="3">DSM 8271 / FlGlyR</strain>
    </source>
</reference>
<feature type="transmembrane region" description="Helical" evidence="1">
    <location>
        <begin position="129"/>
        <end position="148"/>
    </location>
</feature>
<feature type="transmembrane region" description="Helical" evidence="1">
    <location>
        <begin position="101"/>
        <end position="123"/>
    </location>
</feature>
<evidence type="ECO:0000256" key="1">
    <source>
        <dbReference type="SAM" id="Phobius"/>
    </source>
</evidence>
<dbReference type="Proteomes" id="UP000007488">
    <property type="component" value="Chromosome"/>
</dbReference>
<keyword evidence="1" id="KW-0472">Membrane</keyword>
<reference evidence="2 3" key="1">
    <citation type="journal article" date="2011" name="Stand. Genomic Sci.">
        <title>Complete genome sequence of Syntrophobotulus glycolicus type strain (FlGlyR).</title>
        <authorList>
            <person name="Han C."/>
            <person name="Mwirichia R."/>
            <person name="Chertkov O."/>
            <person name="Held B."/>
            <person name="Lapidus A."/>
            <person name="Nolan M."/>
            <person name="Lucas S."/>
            <person name="Hammon N."/>
            <person name="Deshpande S."/>
            <person name="Cheng J.F."/>
            <person name="Tapia R."/>
            <person name="Goodwin L."/>
            <person name="Pitluck S."/>
            <person name="Huntemann M."/>
            <person name="Liolios K."/>
            <person name="Ivanova N."/>
            <person name="Pagani I."/>
            <person name="Mavromatis K."/>
            <person name="Ovchinikova G."/>
            <person name="Pati A."/>
            <person name="Chen A."/>
            <person name="Palaniappan K."/>
            <person name="Land M."/>
            <person name="Hauser L."/>
            <person name="Brambilla E.M."/>
            <person name="Rohde M."/>
            <person name="Spring S."/>
            <person name="Sikorski J."/>
            <person name="Goker M."/>
            <person name="Woyke T."/>
            <person name="Bristow J."/>
            <person name="Eisen J.A."/>
            <person name="Markowitz V."/>
            <person name="Hugenholtz P."/>
            <person name="Kyrpides N.C."/>
            <person name="Klenk H.P."/>
            <person name="Detter J.C."/>
        </authorList>
    </citation>
    <scope>NUCLEOTIDE SEQUENCE [LARGE SCALE GENOMIC DNA]</scope>
    <source>
        <strain evidence="3">DSM 8271 / FlGlyR</strain>
    </source>
</reference>
<dbReference type="EMBL" id="CP002547">
    <property type="protein sequence ID" value="ADY56052.1"/>
    <property type="molecule type" value="Genomic_DNA"/>
</dbReference>
<dbReference type="KEGG" id="sgy:Sgly_1755"/>
<protein>
    <submittedName>
        <fullName evidence="2">Uncharacterized protein</fullName>
    </submittedName>
</protein>
<accession>F0SZG6</accession>
<keyword evidence="3" id="KW-1185">Reference proteome</keyword>
<feature type="transmembrane region" description="Helical" evidence="1">
    <location>
        <begin position="40"/>
        <end position="58"/>
    </location>
</feature>
<gene>
    <name evidence="2" type="ordered locus">Sgly_1755</name>
</gene>
<feature type="transmembrane region" description="Helical" evidence="1">
    <location>
        <begin position="70"/>
        <end position="89"/>
    </location>
</feature>
<dbReference type="OrthoDB" id="53505at2"/>
<feature type="transmembrane region" description="Helical" evidence="1">
    <location>
        <begin position="6"/>
        <end position="24"/>
    </location>
</feature>
<organism evidence="2 3">
    <name type="scientific">Syntrophobotulus glycolicus (strain DSM 8271 / FlGlyR)</name>
    <dbReference type="NCBI Taxonomy" id="645991"/>
    <lineage>
        <taxon>Bacteria</taxon>
        <taxon>Bacillati</taxon>
        <taxon>Bacillota</taxon>
        <taxon>Clostridia</taxon>
        <taxon>Eubacteriales</taxon>
        <taxon>Desulfitobacteriaceae</taxon>
        <taxon>Syntrophobotulus</taxon>
    </lineage>
</organism>
<dbReference type="AlphaFoldDB" id="F0SZG6"/>
<sequence>MGHFGFSYVGLIFLFMLIVPNLIWAKNQPQDYNFKNENRVLLLFERLGQVLVTFAVLIFSDFNPREWSLWTVWLVAAVFLMLAYEAWWIRYFKSKKTLADFYSSFCGIPVAGATLPVTAFFLLGVYGKVFWLMLSVMILGIGHIGIHLQHRKEIQ</sequence>
<evidence type="ECO:0000313" key="2">
    <source>
        <dbReference type="EMBL" id="ADY56052.1"/>
    </source>
</evidence>
<dbReference type="RefSeq" id="WP_013624920.1">
    <property type="nucleotide sequence ID" value="NC_015172.1"/>
</dbReference>
<dbReference type="eggNOG" id="ENOG502ZYXX">
    <property type="taxonomic scope" value="Bacteria"/>
</dbReference>
<keyword evidence="1" id="KW-1133">Transmembrane helix</keyword>